<dbReference type="EMBL" id="JABMOJ010000092">
    <property type="protein sequence ID" value="NQV64235.1"/>
    <property type="molecule type" value="Genomic_DNA"/>
</dbReference>
<comment type="caution">
    <text evidence="1">The sequence shown here is derived from an EMBL/GenBank/DDBJ whole genome shotgun (WGS) entry which is preliminary data.</text>
</comment>
<evidence type="ECO:0000313" key="1">
    <source>
        <dbReference type="EMBL" id="NQV64235.1"/>
    </source>
</evidence>
<gene>
    <name evidence="1" type="ORF">HQ497_02620</name>
</gene>
<proteinExistence type="predicted"/>
<sequence length="68" mass="7764">MKIFVPMSDRIVDEKGELSAELVPFNPDFLSRDGVLTDSRPNNWINESDYASACRRLFGQQVREMSLA</sequence>
<reference evidence="1" key="1">
    <citation type="submission" date="2020-05" db="EMBL/GenBank/DDBJ databases">
        <title>Sulfur intermediates as new biogeochemical hubs in an aquatic model microbial ecosystem.</title>
        <authorList>
            <person name="Vigneron A."/>
        </authorList>
    </citation>
    <scope>NUCLEOTIDE SEQUENCE</scope>
    <source>
        <strain evidence="1">Bin.250</strain>
    </source>
</reference>
<name>A0A972VU09_9GAMM</name>
<dbReference type="Proteomes" id="UP000754644">
    <property type="component" value="Unassembled WGS sequence"/>
</dbReference>
<dbReference type="AlphaFoldDB" id="A0A972VU09"/>
<evidence type="ECO:0000313" key="2">
    <source>
        <dbReference type="Proteomes" id="UP000754644"/>
    </source>
</evidence>
<accession>A0A972VU09</accession>
<organism evidence="1 2">
    <name type="scientific">SAR86 cluster bacterium</name>
    <dbReference type="NCBI Taxonomy" id="2030880"/>
    <lineage>
        <taxon>Bacteria</taxon>
        <taxon>Pseudomonadati</taxon>
        <taxon>Pseudomonadota</taxon>
        <taxon>Gammaproteobacteria</taxon>
        <taxon>SAR86 cluster</taxon>
    </lineage>
</organism>
<protein>
    <submittedName>
        <fullName evidence="1">Uncharacterized protein</fullName>
    </submittedName>
</protein>